<dbReference type="OrthoDB" id="6509831at2759"/>
<dbReference type="InterPro" id="IPR055349">
    <property type="entry name" value="GH2_GIPC"/>
</dbReference>
<sequence length="227" mass="24925">DLPTTNAYLSICATKEVQVLKSEEALGLTITDNGTGYAFIKRIKEDSIIDNIKSIQVGDHIEGIDDENLVGWRHVDVAKYLKAISVGTSFTMRLVEPLRAGFVNIGPKSDSKRTAKGKGVGSGRETLRLRNNGPAQIEKLPDDYVQVAIKKINTLLESFMGINDTDLATQIWEMAEGKDAKSGRLTNSSHNNGGRNIEDLDPDEMNDEDLAYLMMNSTPAGRRTKAK</sequence>
<name>A0A8J2KX89_9HEXA</name>
<evidence type="ECO:0000313" key="4">
    <source>
        <dbReference type="EMBL" id="CAG7733526.1"/>
    </source>
</evidence>
<dbReference type="PROSITE" id="PS50106">
    <property type="entry name" value="PDZ"/>
    <property type="match status" value="1"/>
</dbReference>
<gene>
    <name evidence="4" type="ORF">AFUS01_LOCUS21966</name>
</gene>
<dbReference type="PANTHER" id="PTHR12259">
    <property type="entry name" value="RGS-GAIP INTERACTING PROTEIN GIPC"/>
    <property type="match status" value="1"/>
</dbReference>
<dbReference type="EMBL" id="CAJVCH010250399">
    <property type="protein sequence ID" value="CAG7733526.1"/>
    <property type="molecule type" value="Genomic_DNA"/>
</dbReference>
<dbReference type="FunFam" id="2.30.42.10:FF:000097">
    <property type="entry name" value="PDZ domain-containing protein GIPC1 isoform 1"/>
    <property type="match status" value="1"/>
</dbReference>
<feature type="compositionally biased region" description="Polar residues" evidence="2">
    <location>
        <begin position="184"/>
        <end position="194"/>
    </location>
</feature>
<dbReference type="CDD" id="cd06707">
    <property type="entry name" value="PDZ_GIPC"/>
    <property type="match status" value="1"/>
</dbReference>
<evidence type="ECO:0000313" key="5">
    <source>
        <dbReference type="Proteomes" id="UP000708208"/>
    </source>
</evidence>
<evidence type="ECO:0000256" key="2">
    <source>
        <dbReference type="SAM" id="MobiDB-lite"/>
    </source>
</evidence>
<dbReference type="InterPro" id="IPR001478">
    <property type="entry name" value="PDZ"/>
</dbReference>
<proteinExistence type="inferred from homology"/>
<evidence type="ECO:0000259" key="3">
    <source>
        <dbReference type="PROSITE" id="PS50106"/>
    </source>
</evidence>
<comment type="caution">
    <text evidence="4">The sequence shown here is derived from an EMBL/GenBank/DDBJ whole genome shotgun (WGS) entry which is preliminary data.</text>
</comment>
<comment type="similarity">
    <text evidence="1">Belongs to the GIPC family.</text>
</comment>
<feature type="non-terminal residue" evidence="4">
    <location>
        <position position="1"/>
    </location>
</feature>
<dbReference type="Pfam" id="PF25082">
    <property type="entry name" value="GIPC1_GH2"/>
    <property type="match status" value="1"/>
</dbReference>
<dbReference type="PANTHER" id="PTHR12259:SF1">
    <property type="entry name" value="GH21964P"/>
    <property type="match status" value="1"/>
</dbReference>
<keyword evidence="5" id="KW-1185">Reference proteome</keyword>
<dbReference type="Proteomes" id="UP000708208">
    <property type="component" value="Unassembled WGS sequence"/>
</dbReference>
<evidence type="ECO:0000256" key="1">
    <source>
        <dbReference type="ARBA" id="ARBA00009011"/>
    </source>
</evidence>
<feature type="region of interest" description="Disordered" evidence="2">
    <location>
        <begin position="179"/>
        <end position="203"/>
    </location>
</feature>
<feature type="domain" description="PDZ" evidence="3">
    <location>
        <begin position="16"/>
        <end position="82"/>
    </location>
</feature>
<dbReference type="Pfam" id="PF00595">
    <property type="entry name" value="PDZ"/>
    <property type="match status" value="1"/>
</dbReference>
<organism evidence="4 5">
    <name type="scientific">Allacma fusca</name>
    <dbReference type="NCBI Taxonomy" id="39272"/>
    <lineage>
        <taxon>Eukaryota</taxon>
        <taxon>Metazoa</taxon>
        <taxon>Ecdysozoa</taxon>
        <taxon>Arthropoda</taxon>
        <taxon>Hexapoda</taxon>
        <taxon>Collembola</taxon>
        <taxon>Symphypleona</taxon>
        <taxon>Sminthuridae</taxon>
        <taxon>Allacma</taxon>
    </lineage>
</organism>
<accession>A0A8J2KX89</accession>
<dbReference type="AlphaFoldDB" id="A0A8J2KX89"/>
<dbReference type="InterPro" id="IPR017379">
    <property type="entry name" value="GIPC1/2/3"/>
</dbReference>
<dbReference type="SMART" id="SM00228">
    <property type="entry name" value="PDZ"/>
    <property type="match status" value="1"/>
</dbReference>
<protein>
    <recommendedName>
        <fullName evidence="3">PDZ domain-containing protein</fullName>
    </recommendedName>
</protein>
<reference evidence="4" key="1">
    <citation type="submission" date="2021-06" db="EMBL/GenBank/DDBJ databases">
        <authorList>
            <person name="Hodson N. C."/>
            <person name="Mongue J. A."/>
            <person name="Jaron S. K."/>
        </authorList>
    </citation>
    <scope>NUCLEOTIDE SEQUENCE</scope>
</reference>